<keyword evidence="7" id="KW-0406">Ion transport</keyword>
<dbReference type="GO" id="GO:0051453">
    <property type="term" value="P:regulation of intracellular pH"/>
    <property type="evidence" value="ECO:0007669"/>
    <property type="project" value="TreeGrafter"/>
</dbReference>
<evidence type="ECO:0000256" key="7">
    <source>
        <dbReference type="ARBA" id="ARBA00023065"/>
    </source>
</evidence>
<feature type="domain" description="Band 3 cytoplasmic" evidence="12">
    <location>
        <begin position="35"/>
        <end position="342"/>
    </location>
</feature>
<evidence type="ECO:0000256" key="4">
    <source>
        <dbReference type="ARBA" id="ARBA00022475"/>
    </source>
</evidence>
<comment type="subcellular location">
    <subcellularLocation>
        <location evidence="1">Cell membrane</location>
        <topology evidence="1">Multi-pass membrane protein</topology>
    </subcellularLocation>
</comment>
<gene>
    <name evidence="13" type="ORF">TCAL_05306</name>
</gene>
<dbReference type="STRING" id="6832.A0A553P2G2"/>
<feature type="transmembrane region" description="Helical" evidence="10">
    <location>
        <begin position="794"/>
        <end position="821"/>
    </location>
</feature>
<dbReference type="GO" id="GO:0008510">
    <property type="term" value="F:sodium:bicarbonate symporter activity"/>
    <property type="evidence" value="ECO:0007669"/>
    <property type="project" value="TreeGrafter"/>
</dbReference>
<proteinExistence type="inferred from homology"/>
<comment type="caution">
    <text evidence="13">The sequence shown here is derived from an EMBL/GenBank/DDBJ whole genome shotgun (WGS) entry which is preliminary data.</text>
</comment>
<dbReference type="OMA" id="NXATIAN"/>
<feature type="compositionally biased region" description="Polar residues" evidence="9">
    <location>
        <begin position="205"/>
        <end position="218"/>
    </location>
</feature>
<sequence>MDKMKFDSNDPIRDERDPDVNEDRRESHQNPVLPLFVQMNVRFEDKDEAWREASRWVKFQEDVEDGGKRWSKPYVPSIQLSALMDLKISLEEGLMAFDVDGSDANLIIDELFLAQQKACQDLQRRPVIIDRAQLEQLKAVIDQPVKLRMKLTLLGKMSGLSTSRPQSISTSSGLNIKAAPLSRPTSREGLNTTPPDSPKAEIPYQTGSTSPVAHPRTYSSSLADFEKDRSKKMRAHNLFVKKVPKGADACIVQVATVPFVTKIISFFARVGDPIILDDFCEISCPVKFMGIIIGPPGSDPAIAEMGKALGTLMSDQNPGEIINAINTYTQQVTILAPSAWDSKIRLDPPKNLPSLEDRLKQQQLVVEKSITIPSHTSVNITHNLGPNQGVISTENGTVGSEGDAGGSGNREDDHDHNLRTRDTRNRKTSEFEDVQSLNGASMDENPELLRTGRLFGGLILDVKRKIPWLKSDFTDALHMQTVASVIYIYLATITKAITFGGFLGDITDGQQGVLESFLGHALAGGMFCLLGGQPLTVLGCTGPVLIFEKILVGFCSGQGVDYLTFRLWVGLWTSLLCTVIVALDLSFIIQYFTRFSEESFAALIGIIFIVESLKKLFAMSEDFKVNVGFDLAMITVRDESCRCEPTFQGILSSEFLQNATDTDQLAMTSLSELLNKTLNEATTLDSNYIPWEQLTVPQCHALKGTLVGHGCPYVADVFFFSVILFFGTFTVAMFLKKFKITPYFPNMVRTLLSDYAVIIAILVFVGLDVAVDLDTPKLIVPTVFMKGAGYHLDMLVVGIMMGVCSVFGLPWCAAATVLCLGHVDSLKMETKTSAPGEMPQFLGVREQRVTGVLVFILTGLSVKLAPILKFIPMPVLYGILMYMGIASLRGMQFIDRLGLLLMPPKYQPDHNYLRHVLALVGLRKLMDYFPRVFSQNDLKWLDNLMPDSGKKKKNMDSESEIGQKAMDDRAIGFEEGRNGNAVVVDVKRAYNGEVKSVSIDLDAAKEHLLNGKDSQM</sequence>
<dbReference type="EMBL" id="VCGU01000008">
    <property type="protein sequence ID" value="TRY71812.1"/>
    <property type="molecule type" value="Genomic_DNA"/>
</dbReference>
<feature type="region of interest" description="Disordered" evidence="9">
    <location>
        <begin position="1"/>
        <end position="28"/>
    </location>
</feature>
<dbReference type="GO" id="GO:0016323">
    <property type="term" value="C:basolateral plasma membrane"/>
    <property type="evidence" value="ECO:0007669"/>
    <property type="project" value="TreeGrafter"/>
</dbReference>
<evidence type="ECO:0000256" key="2">
    <source>
        <dbReference type="ARBA" id="ARBA00010993"/>
    </source>
</evidence>
<evidence type="ECO:0000256" key="5">
    <source>
        <dbReference type="ARBA" id="ARBA00022692"/>
    </source>
</evidence>
<evidence type="ECO:0000256" key="3">
    <source>
        <dbReference type="ARBA" id="ARBA00022448"/>
    </source>
</evidence>
<keyword evidence="14" id="KW-1185">Reference proteome</keyword>
<dbReference type="GO" id="GO:0005452">
    <property type="term" value="F:solute:inorganic anion antiporter activity"/>
    <property type="evidence" value="ECO:0007669"/>
    <property type="project" value="InterPro"/>
</dbReference>
<feature type="region of interest" description="Disordered" evidence="9">
    <location>
        <begin position="377"/>
        <end position="432"/>
    </location>
</feature>
<evidence type="ECO:0000256" key="8">
    <source>
        <dbReference type="ARBA" id="ARBA00023136"/>
    </source>
</evidence>
<protein>
    <recommendedName>
        <fullName evidence="15">Anion exchange protein</fullName>
    </recommendedName>
</protein>
<keyword evidence="4" id="KW-1003">Cell membrane</keyword>
<comment type="similarity">
    <text evidence="2">Belongs to the anion exchanger (TC 2.A.31) family.</text>
</comment>
<feature type="transmembrane region" description="Helical" evidence="10">
    <location>
        <begin position="874"/>
        <end position="894"/>
    </location>
</feature>
<keyword evidence="8 10" id="KW-0472">Membrane</keyword>
<reference evidence="13 14" key="1">
    <citation type="journal article" date="2018" name="Nat. Ecol. Evol.">
        <title>Genomic signatures of mitonuclear coevolution across populations of Tigriopus californicus.</title>
        <authorList>
            <person name="Barreto F.S."/>
            <person name="Watson E.T."/>
            <person name="Lima T.G."/>
            <person name="Willett C.S."/>
            <person name="Edmands S."/>
            <person name="Li W."/>
            <person name="Burton R.S."/>
        </authorList>
    </citation>
    <scope>NUCLEOTIDE SEQUENCE [LARGE SCALE GENOMIC DNA]</scope>
    <source>
        <strain evidence="13 14">San Diego</strain>
    </source>
</reference>
<dbReference type="PANTHER" id="PTHR11453">
    <property type="entry name" value="ANION EXCHANGE PROTEIN"/>
    <property type="match status" value="1"/>
</dbReference>
<evidence type="ECO:0000259" key="12">
    <source>
        <dbReference type="Pfam" id="PF07565"/>
    </source>
</evidence>
<feature type="domain" description="Bicarbonate transporter-like transmembrane" evidence="11">
    <location>
        <begin position="453"/>
        <end position="784"/>
    </location>
</feature>
<feature type="transmembrane region" description="Helical" evidence="10">
    <location>
        <begin position="747"/>
        <end position="767"/>
    </location>
</feature>
<dbReference type="InterPro" id="IPR016152">
    <property type="entry name" value="PTrfase/Anion_transptr"/>
</dbReference>
<keyword evidence="5 10" id="KW-0812">Transmembrane</keyword>
<dbReference type="InterPro" id="IPR013769">
    <property type="entry name" value="Band3_cytoplasmic_dom"/>
</dbReference>
<keyword evidence="3" id="KW-0813">Transport</keyword>
<keyword evidence="6 10" id="KW-1133">Transmembrane helix</keyword>
<feature type="compositionally biased region" description="Low complexity" evidence="9">
    <location>
        <begin position="161"/>
        <end position="172"/>
    </location>
</feature>
<evidence type="ECO:0008006" key="15">
    <source>
        <dbReference type="Google" id="ProtNLM"/>
    </source>
</evidence>
<name>A0A553P2G2_TIGCA</name>
<dbReference type="InterPro" id="IPR003020">
    <property type="entry name" value="HCO3_transpt_euk"/>
</dbReference>
<dbReference type="Gene3D" id="1.10.287.570">
    <property type="entry name" value="Helical hairpin bin"/>
    <property type="match status" value="1"/>
</dbReference>
<dbReference type="FunFam" id="1.10.287.570:FF:000001">
    <property type="entry name" value="Anion exchange protein"/>
    <property type="match status" value="1"/>
</dbReference>
<evidence type="ECO:0000259" key="11">
    <source>
        <dbReference type="Pfam" id="PF00955"/>
    </source>
</evidence>
<feature type="transmembrane region" description="Helical" evidence="10">
    <location>
        <begin position="713"/>
        <end position="735"/>
    </location>
</feature>
<feature type="compositionally biased region" description="Basic and acidic residues" evidence="9">
    <location>
        <begin position="409"/>
        <end position="430"/>
    </location>
</feature>
<feature type="transmembrane region" description="Helical" evidence="10">
    <location>
        <begin position="565"/>
        <end position="588"/>
    </location>
</feature>
<dbReference type="AlphaFoldDB" id="A0A553P2G2"/>
<dbReference type="Pfam" id="PF00955">
    <property type="entry name" value="HCO3_cotransp"/>
    <property type="match status" value="2"/>
</dbReference>
<accession>A0A553P2G2</accession>
<feature type="region of interest" description="Disordered" evidence="9">
    <location>
        <begin position="159"/>
        <end position="218"/>
    </location>
</feature>
<dbReference type="SUPFAM" id="SSF55804">
    <property type="entry name" value="Phoshotransferase/anion transport protein"/>
    <property type="match status" value="1"/>
</dbReference>
<evidence type="ECO:0000313" key="13">
    <source>
        <dbReference type="EMBL" id="TRY71812.1"/>
    </source>
</evidence>
<organism evidence="13 14">
    <name type="scientific">Tigriopus californicus</name>
    <name type="common">Marine copepod</name>
    <dbReference type="NCBI Taxonomy" id="6832"/>
    <lineage>
        <taxon>Eukaryota</taxon>
        <taxon>Metazoa</taxon>
        <taxon>Ecdysozoa</taxon>
        <taxon>Arthropoda</taxon>
        <taxon>Crustacea</taxon>
        <taxon>Multicrustacea</taxon>
        <taxon>Hexanauplia</taxon>
        <taxon>Copepoda</taxon>
        <taxon>Harpacticoida</taxon>
        <taxon>Harpacticidae</taxon>
        <taxon>Tigriopus</taxon>
    </lineage>
</organism>
<dbReference type="InterPro" id="IPR011531">
    <property type="entry name" value="HCO3_transpt-like_TM_dom"/>
</dbReference>
<evidence type="ECO:0000313" key="14">
    <source>
        <dbReference type="Proteomes" id="UP000318571"/>
    </source>
</evidence>
<dbReference type="PANTHER" id="PTHR11453:SF52">
    <property type="entry name" value="ANION EXCHANGE PROTEIN 4"/>
    <property type="match status" value="1"/>
</dbReference>
<evidence type="ECO:0000256" key="9">
    <source>
        <dbReference type="SAM" id="MobiDB-lite"/>
    </source>
</evidence>
<feature type="domain" description="Bicarbonate transporter-like transmembrane" evidence="11">
    <location>
        <begin position="785"/>
        <end position="916"/>
    </location>
</feature>
<dbReference type="Proteomes" id="UP000318571">
    <property type="component" value="Chromosome 7"/>
</dbReference>
<evidence type="ECO:0000256" key="10">
    <source>
        <dbReference type="SAM" id="Phobius"/>
    </source>
</evidence>
<dbReference type="Gene3D" id="3.40.930.10">
    <property type="entry name" value="Mannitol-specific EII, Chain A"/>
    <property type="match status" value="1"/>
</dbReference>
<dbReference type="Pfam" id="PF07565">
    <property type="entry name" value="Band_3_cyto"/>
    <property type="match status" value="1"/>
</dbReference>
<evidence type="ECO:0000256" key="1">
    <source>
        <dbReference type="ARBA" id="ARBA00004651"/>
    </source>
</evidence>
<dbReference type="GO" id="GO:0008509">
    <property type="term" value="F:monoatomic anion transmembrane transporter activity"/>
    <property type="evidence" value="ECO:0007669"/>
    <property type="project" value="InterPro"/>
</dbReference>
<feature type="compositionally biased region" description="Polar residues" evidence="9">
    <location>
        <begin position="377"/>
        <end position="398"/>
    </location>
</feature>
<evidence type="ECO:0000256" key="6">
    <source>
        <dbReference type="ARBA" id="ARBA00022989"/>
    </source>
</evidence>